<evidence type="ECO:0000313" key="11">
    <source>
        <dbReference type="Proteomes" id="UP000719412"/>
    </source>
</evidence>
<feature type="compositionally biased region" description="Basic and acidic residues" evidence="7">
    <location>
        <begin position="254"/>
        <end position="266"/>
    </location>
</feature>
<dbReference type="InterPro" id="IPR001394">
    <property type="entry name" value="Peptidase_C19_UCH"/>
</dbReference>
<feature type="compositionally biased region" description="Basic and acidic residues" evidence="7">
    <location>
        <begin position="1556"/>
        <end position="1579"/>
    </location>
</feature>
<evidence type="ECO:0000256" key="3">
    <source>
        <dbReference type="ARBA" id="ARBA00022723"/>
    </source>
</evidence>
<dbReference type="PROSITE" id="PS00973">
    <property type="entry name" value="USP_2"/>
    <property type="match status" value="1"/>
</dbReference>
<feature type="region of interest" description="Disordered" evidence="7">
    <location>
        <begin position="442"/>
        <end position="488"/>
    </location>
</feature>
<dbReference type="PROSITE" id="PS00972">
    <property type="entry name" value="USP_1"/>
    <property type="match status" value="1"/>
</dbReference>
<feature type="region of interest" description="Disordered" evidence="7">
    <location>
        <begin position="1678"/>
        <end position="1745"/>
    </location>
</feature>
<feature type="compositionally biased region" description="Basic and acidic residues" evidence="7">
    <location>
        <begin position="1600"/>
        <end position="1612"/>
    </location>
</feature>
<evidence type="ECO:0000256" key="4">
    <source>
        <dbReference type="ARBA" id="ARBA00022801"/>
    </source>
</evidence>
<feature type="compositionally biased region" description="Basic and acidic residues" evidence="7">
    <location>
        <begin position="333"/>
        <end position="344"/>
    </location>
</feature>
<dbReference type="SUPFAM" id="SSF81606">
    <property type="entry name" value="PP2C-like"/>
    <property type="match status" value="1"/>
</dbReference>
<accession>A0A8J6H7M3</accession>
<dbReference type="FunFam" id="3.90.70.10:FF:000083">
    <property type="entry name" value="Uncharacterized protein, isoform B"/>
    <property type="match status" value="1"/>
</dbReference>
<dbReference type="InterPro" id="IPR000222">
    <property type="entry name" value="PP2C_BS"/>
</dbReference>
<feature type="compositionally biased region" description="Low complexity" evidence="7">
    <location>
        <begin position="624"/>
        <end position="637"/>
    </location>
</feature>
<feature type="region of interest" description="Disordered" evidence="7">
    <location>
        <begin position="183"/>
        <end position="214"/>
    </location>
</feature>
<evidence type="ECO:0000256" key="7">
    <source>
        <dbReference type="SAM" id="MobiDB-lite"/>
    </source>
</evidence>
<dbReference type="GO" id="GO:0004843">
    <property type="term" value="F:cysteine-type deubiquitinase activity"/>
    <property type="evidence" value="ECO:0007669"/>
    <property type="project" value="UniProtKB-EC"/>
</dbReference>
<feature type="compositionally biased region" description="Polar residues" evidence="7">
    <location>
        <begin position="270"/>
        <end position="286"/>
    </location>
</feature>
<protein>
    <recommendedName>
        <fullName evidence="2">ubiquitinyl hydrolase 1</fullName>
        <ecNumber evidence="2">3.4.19.12</ecNumber>
    </recommendedName>
</protein>
<feature type="region of interest" description="Disordered" evidence="7">
    <location>
        <begin position="326"/>
        <end position="364"/>
    </location>
</feature>
<keyword evidence="5 6" id="KW-0904">Protein phosphatase</keyword>
<dbReference type="Proteomes" id="UP000719412">
    <property type="component" value="Unassembled WGS sequence"/>
</dbReference>
<evidence type="ECO:0000256" key="1">
    <source>
        <dbReference type="ARBA" id="ARBA00000707"/>
    </source>
</evidence>
<dbReference type="Pfam" id="PF00481">
    <property type="entry name" value="PP2C"/>
    <property type="match status" value="1"/>
</dbReference>
<dbReference type="PROSITE" id="PS50235">
    <property type="entry name" value="USP_3"/>
    <property type="match status" value="1"/>
</dbReference>
<comment type="catalytic activity">
    <reaction evidence="1">
        <text>Thiol-dependent hydrolysis of ester, thioester, amide, peptide and isopeptide bonds formed by the C-terminal Gly of ubiquitin (a 76-residue protein attached to proteins as an intracellular targeting signal).</text>
        <dbReference type="EC" id="3.4.19.12"/>
    </reaction>
</comment>
<dbReference type="InterPro" id="IPR018200">
    <property type="entry name" value="USP_CS"/>
</dbReference>
<organism evidence="10 11">
    <name type="scientific">Tenebrio molitor</name>
    <name type="common">Yellow mealworm beetle</name>
    <dbReference type="NCBI Taxonomy" id="7067"/>
    <lineage>
        <taxon>Eukaryota</taxon>
        <taxon>Metazoa</taxon>
        <taxon>Ecdysozoa</taxon>
        <taxon>Arthropoda</taxon>
        <taxon>Hexapoda</taxon>
        <taxon>Insecta</taxon>
        <taxon>Pterygota</taxon>
        <taxon>Neoptera</taxon>
        <taxon>Endopterygota</taxon>
        <taxon>Coleoptera</taxon>
        <taxon>Polyphaga</taxon>
        <taxon>Cucujiformia</taxon>
        <taxon>Tenebrionidae</taxon>
        <taxon>Tenebrio</taxon>
    </lineage>
</organism>
<keyword evidence="4 6" id="KW-0378">Hydrolase</keyword>
<dbReference type="Gene3D" id="3.90.70.10">
    <property type="entry name" value="Cysteine proteinases"/>
    <property type="match status" value="1"/>
</dbReference>
<dbReference type="GO" id="GO:0004721">
    <property type="term" value="F:phosphoprotein phosphatase activity"/>
    <property type="evidence" value="ECO:0007669"/>
    <property type="project" value="UniProtKB-KW"/>
</dbReference>
<feature type="compositionally biased region" description="Basic residues" evidence="7">
    <location>
        <begin position="460"/>
        <end position="472"/>
    </location>
</feature>
<feature type="region of interest" description="Disordered" evidence="7">
    <location>
        <begin position="711"/>
        <end position="758"/>
    </location>
</feature>
<dbReference type="InterPro" id="IPR038765">
    <property type="entry name" value="Papain-like_cys_pep_sf"/>
</dbReference>
<keyword evidence="3" id="KW-0479">Metal-binding</keyword>
<dbReference type="PROSITE" id="PS01032">
    <property type="entry name" value="PPM_1"/>
    <property type="match status" value="1"/>
</dbReference>
<dbReference type="CDD" id="cd02674">
    <property type="entry name" value="Peptidase_C19R"/>
    <property type="match status" value="1"/>
</dbReference>
<comment type="caution">
    <text evidence="10">The sequence shown here is derived from an EMBL/GenBank/DDBJ whole genome shotgun (WGS) entry which is preliminary data.</text>
</comment>
<dbReference type="InterPro" id="IPR001932">
    <property type="entry name" value="PPM-type_phosphatase-like_dom"/>
</dbReference>
<dbReference type="SMART" id="SM00332">
    <property type="entry name" value="PP2Cc"/>
    <property type="match status" value="1"/>
</dbReference>
<dbReference type="PANTHER" id="PTHR21646:SF23">
    <property type="entry name" value="UBIQUITIN CARBOXYL-TERMINAL HYDROLASE USP2"/>
    <property type="match status" value="1"/>
</dbReference>
<dbReference type="PANTHER" id="PTHR21646">
    <property type="entry name" value="UBIQUITIN CARBOXYL-TERMINAL HYDROLASE"/>
    <property type="match status" value="1"/>
</dbReference>
<evidence type="ECO:0000256" key="5">
    <source>
        <dbReference type="ARBA" id="ARBA00022912"/>
    </source>
</evidence>
<dbReference type="InterPro" id="IPR050185">
    <property type="entry name" value="Ub_carboxyl-term_hydrolase"/>
</dbReference>
<feature type="compositionally biased region" description="Basic residues" evidence="7">
    <location>
        <begin position="442"/>
        <end position="451"/>
    </location>
</feature>
<feature type="compositionally biased region" description="Polar residues" evidence="7">
    <location>
        <begin position="1543"/>
        <end position="1554"/>
    </location>
</feature>
<dbReference type="InterPro" id="IPR036457">
    <property type="entry name" value="PPM-type-like_dom_sf"/>
</dbReference>
<dbReference type="EC" id="3.4.19.12" evidence="2"/>
<dbReference type="Pfam" id="PF00443">
    <property type="entry name" value="UCH"/>
    <property type="match status" value="1"/>
</dbReference>
<evidence type="ECO:0000313" key="10">
    <source>
        <dbReference type="EMBL" id="KAH0809351.1"/>
    </source>
</evidence>
<evidence type="ECO:0000259" key="8">
    <source>
        <dbReference type="PROSITE" id="PS50235"/>
    </source>
</evidence>
<dbReference type="GO" id="GO:0016579">
    <property type="term" value="P:protein deubiquitination"/>
    <property type="evidence" value="ECO:0007669"/>
    <property type="project" value="InterPro"/>
</dbReference>
<comment type="similarity">
    <text evidence="6">Belongs to the PP2C family.</text>
</comment>
<dbReference type="GO" id="GO:0046872">
    <property type="term" value="F:metal ion binding"/>
    <property type="evidence" value="ECO:0007669"/>
    <property type="project" value="UniProtKB-KW"/>
</dbReference>
<gene>
    <name evidence="10" type="ORF">GEV33_013437</name>
</gene>
<dbReference type="FunFam" id="3.60.40.10:FF:000060">
    <property type="entry name" value="Protein phosphatase 2c"/>
    <property type="match status" value="1"/>
</dbReference>
<name>A0A8J6H7M3_TENMO</name>
<feature type="compositionally biased region" description="Basic residues" evidence="7">
    <location>
        <begin position="1736"/>
        <end position="1745"/>
    </location>
</feature>
<reference evidence="10" key="2">
    <citation type="submission" date="2021-08" db="EMBL/GenBank/DDBJ databases">
        <authorList>
            <person name="Eriksson T."/>
        </authorList>
    </citation>
    <scope>NUCLEOTIDE SEQUENCE</scope>
    <source>
        <strain evidence="10">Stoneville</strain>
        <tissue evidence="10">Whole head</tissue>
    </source>
</reference>
<feature type="region of interest" description="Disordered" evidence="7">
    <location>
        <begin position="254"/>
        <end position="311"/>
    </location>
</feature>
<feature type="compositionally biased region" description="Basic and acidic residues" evidence="7">
    <location>
        <begin position="742"/>
        <end position="751"/>
    </location>
</feature>
<dbReference type="CDD" id="cd00143">
    <property type="entry name" value="PP2Cc"/>
    <property type="match status" value="1"/>
</dbReference>
<keyword evidence="11" id="KW-1185">Reference proteome</keyword>
<feature type="domain" description="PPM-type phosphatase" evidence="9">
    <location>
        <begin position="1143"/>
        <end position="1482"/>
    </location>
</feature>
<reference evidence="10" key="1">
    <citation type="journal article" date="2020" name="J Insects Food Feed">
        <title>The yellow mealworm (Tenebrio molitor) genome: a resource for the emerging insects as food and feed industry.</title>
        <authorList>
            <person name="Eriksson T."/>
            <person name="Andere A."/>
            <person name="Kelstrup H."/>
            <person name="Emery V."/>
            <person name="Picard C."/>
        </authorList>
    </citation>
    <scope>NUCLEOTIDE SEQUENCE</scope>
    <source>
        <strain evidence="10">Stoneville</strain>
        <tissue evidence="10">Whole head</tissue>
    </source>
</reference>
<dbReference type="SUPFAM" id="SSF54001">
    <property type="entry name" value="Cysteine proteinases"/>
    <property type="match status" value="1"/>
</dbReference>
<evidence type="ECO:0000259" key="9">
    <source>
        <dbReference type="PROSITE" id="PS51746"/>
    </source>
</evidence>
<feature type="compositionally biased region" description="Basic and acidic residues" evidence="7">
    <location>
        <begin position="76"/>
        <end position="93"/>
    </location>
</feature>
<feature type="domain" description="USP" evidence="8">
    <location>
        <begin position="771"/>
        <end position="1123"/>
    </location>
</feature>
<feature type="region of interest" description="Disordered" evidence="7">
    <location>
        <begin position="608"/>
        <end position="647"/>
    </location>
</feature>
<feature type="region of interest" description="Disordered" evidence="7">
    <location>
        <begin position="73"/>
        <end position="96"/>
    </location>
</feature>
<feature type="region of interest" description="Disordered" evidence="7">
    <location>
        <begin position="1523"/>
        <end position="1661"/>
    </location>
</feature>
<proteinExistence type="inferred from homology"/>
<evidence type="ECO:0000256" key="2">
    <source>
        <dbReference type="ARBA" id="ARBA00012759"/>
    </source>
</evidence>
<evidence type="ECO:0000256" key="6">
    <source>
        <dbReference type="RuleBase" id="RU003465"/>
    </source>
</evidence>
<dbReference type="PROSITE" id="PS51746">
    <property type="entry name" value="PPM_2"/>
    <property type="match status" value="1"/>
</dbReference>
<feature type="compositionally biased region" description="Low complexity" evidence="7">
    <location>
        <begin position="715"/>
        <end position="741"/>
    </location>
</feature>
<dbReference type="InterPro" id="IPR028889">
    <property type="entry name" value="USP"/>
</dbReference>
<feature type="compositionally biased region" description="Basic residues" evidence="7">
    <location>
        <begin position="1678"/>
        <end position="1697"/>
    </location>
</feature>
<feature type="compositionally biased region" description="Polar residues" evidence="7">
    <location>
        <begin position="183"/>
        <end position="201"/>
    </location>
</feature>
<dbReference type="Gene3D" id="3.60.40.10">
    <property type="entry name" value="PPM-type phosphatase domain"/>
    <property type="match status" value="1"/>
</dbReference>
<feature type="compositionally biased region" description="Basic and acidic residues" evidence="7">
    <location>
        <begin position="1627"/>
        <end position="1640"/>
    </location>
</feature>
<feature type="region of interest" description="Disordered" evidence="7">
    <location>
        <begin position="972"/>
        <end position="996"/>
    </location>
</feature>
<sequence length="1745" mass="196839">MPVLSPRQSSASALTGSYRSTFSSSAIDRPYFNSTSFSPRITSYSERYTTRTYSDSDGRRIFSRSGSITEDGITSRFREEGRESSVSRRDSLSRDSGISSIRENSIADFPRRESSLGRDGPRLSAINVLESVAELRNKYSPANYVPACLRERNENISRSKSINDIGLPPIEPKTAKKKVNDSLNYNNSIGVPSSNTTNDNMKTGEEDDNGNRASVADLRRRFGEKTARAARTPPIEIEGATRIADNLFKVQDTKTAKKAKTNDGGDAKSSGRQTDATSQTSNSDRSAVSKLDVNESATISRNGVGTRDDDDCAEVRKTTRVNNFASYIPSKDYQQKGDNVKNGDEATNGDTEQGDESGTDLINNGKRFTKSRKRRFSQDEIVKFWGFPRVKPGFVSKKCKGQAVMEGDGGASCSCKLWDEKTAKFYQRVCWTSPFRRKLRDKWRNKKKIKNVPKTNKQNVAHKRRGRSRRRRRTEERTTRRRHGRRLDRREATWRRHDDRREATWSRHDDRREDTWRRRKTVTFSPRARVLFFLWVARLLIKVFLITPRPPTNSQRFGLSLRSFFFFSSPGSRPPPRFSDDVPNVNCPKLRCTDDSRVPAPHRRHVLQELDPAEPHAPPPSPGRSPGSRGVRASSRGRPPRRHTHSSCQVLFSTRRRTTWWTAARLQMDLSLLGLVLWSLLLSMMLYGFVVGMSCDTSATLYYGLTEISTSPKLSSTSTRSAISPSTSTLNSNSSTTSPSRRSSERDRTYNDDNSATYDKYSSPVKTLGLNGLKNIGNTCFMNSVIQCLSNTKLLLEYLLQDYHVSDINTTTSAMKGALIKAFAEVIKKVWSQDASDRVVNTASLKSQIQRFAPRFIGYAQQDAQEFLRYLLEGLHEDVNRVKEKPKPILTEIDEKLSDSEKSAESWSRYLRVDNSKIVDYFVGQLKSTLKCTHCGHCSVTFDPFWDLSLPIPQRAGQVRLAQCLDSFTREETLDGDEKPVSTTDDAPGAASKSKPFQTCSKCKERRKCTKSFTIQKFPKILVIHLKRFSLAERFRGKLSVTVDFPLEGLDMSHYAADNITPCRYNLYAISNHSGTTYSGHYTAYCRHPYTKAWHEYNDSRVSSISPKSIVSGEAYVLFYEQEGQNFNVFPEKMPASIGVNLRVTGHCRQGGRKYMEDFFSVAYQQTEDERDLEYAFFGIYDGHGGAEAAAFAKEHLMETIIKHKTFWSDNDEDVLRAIKDGYIATHYAMWKEQEKWPRTASGLPSTAGTTASVAFIRRGKIYIGHVGDSGIILGYQENGSTEWRARPLTRDHKPENLDEMTRINQCGGKVVAKSGLIMAPGGEVRFDDGVRRGGYVWKLRQEGKLGLKMAPGGEGPVRRSTPIDEIPFLAVARSLGDLWSYNSQINQFIVSPDPDCAVFTIDPNIHRCLIFGTDGLFNMLSPQNAVHIVQQAERHNENAALSDSINKTWLNPSKLLVERALERWHNTKMRADNTSVVTLMLDPPGPPRAQVLKNRKKNAYPDSGLKIVTRFEEIATKLKDEEGAAAPAPPPPQADDSEASPVTTSSEVTSNSLPLKERNFASKPRDSTSFDPKEVDKENVDEDTSIQINEISSSSSDFSDTRDENENERPKHNLRSGTKAQPMETRAAHRRQECDDGLTKVRKSSRLSSEAKKLPKAASTTKLTLAQRILRSRKISIRKKVRRVGKKRPIKPKKIKKVVDDSTKRNVRKSLRKSKGAKAKSPPKTMPKRSDVQKVRNRRLQRKN</sequence>
<feature type="compositionally biased region" description="Basic residues" evidence="7">
    <location>
        <begin position="1706"/>
        <end position="1719"/>
    </location>
</feature>
<dbReference type="EMBL" id="JABDTM020028190">
    <property type="protein sequence ID" value="KAH0809351.1"/>
    <property type="molecule type" value="Genomic_DNA"/>
</dbReference>